<accession>A0A4Y5STZ4</accession>
<reference evidence="3" key="1">
    <citation type="submission" date="2019-05" db="EMBL/GenBank/DDBJ databases">
        <title>Tamlana fucoidanivorans sp. nov., isolated from the surface of algae collected from Fujian province in China.</title>
        <authorList>
            <person name="Li J."/>
        </authorList>
    </citation>
    <scope>NUCLEOTIDE SEQUENCE [LARGE SCALE GENOMIC DNA]</scope>
    <source>
        <strain evidence="3">2251</strain>
        <plasmid evidence="3">unnamed1</plasmid>
    </source>
</reference>
<name>A0A4Y5STZ4_9RHOB</name>
<dbReference type="KEGG" id="plia:E4191_23270"/>
<sequence length="172" mass="18295">MARVISVCLPMWPIDRRQRQADSTPSAEAPLILVGRLSNRRVVTAACEAAMGLGLRIGMPVSKAQALALALERLGLWLLQRIAPIVAVDPPDNGYAASIAELLIPEQSLLLLAGFAGIALGGLLLSAGYLYMILVLNECTRLLGALVEVGQNSLVVYVLQGFVASFVFGGRR</sequence>
<keyword evidence="1" id="KW-0812">Transmembrane</keyword>
<protein>
    <submittedName>
        <fullName evidence="2">Uncharacterized protein</fullName>
    </submittedName>
</protein>
<gene>
    <name evidence="2" type="ORF">E4191_23270</name>
</gene>
<keyword evidence="2" id="KW-0614">Plasmid</keyword>
<dbReference type="EMBL" id="CP040765">
    <property type="protein sequence ID" value="QDA36960.1"/>
    <property type="molecule type" value="Genomic_DNA"/>
</dbReference>
<organism evidence="2 3">
    <name type="scientific">Paracoccus liaowanqingii</name>
    <dbReference type="NCBI Taxonomy" id="2560053"/>
    <lineage>
        <taxon>Bacteria</taxon>
        <taxon>Pseudomonadati</taxon>
        <taxon>Pseudomonadota</taxon>
        <taxon>Alphaproteobacteria</taxon>
        <taxon>Rhodobacterales</taxon>
        <taxon>Paracoccaceae</taxon>
        <taxon>Paracoccus</taxon>
    </lineage>
</organism>
<dbReference type="InterPro" id="IPR043502">
    <property type="entry name" value="DNA/RNA_pol_sf"/>
</dbReference>
<proteinExistence type="predicted"/>
<dbReference type="AlphaFoldDB" id="A0A4Y5STZ4"/>
<evidence type="ECO:0000256" key="1">
    <source>
        <dbReference type="SAM" id="Phobius"/>
    </source>
</evidence>
<geneLocation type="plasmid" evidence="2 3">
    <name>unnamed1</name>
</geneLocation>
<evidence type="ECO:0000313" key="3">
    <source>
        <dbReference type="Proteomes" id="UP000296374"/>
    </source>
</evidence>
<feature type="transmembrane region" description="Helical" evidence="1">
    <location>
        <begin position="109"/>
        <end position="134"/>
    </location>
</feature>
<keyword evidence="1" id="KW-1133">Transmembrane helix</keyword>
<evidence type="ECO:0000313" key="2">
    <source>
        <dbReference type="EMBL" id="QDA36960.1"/>
    </source>
</evidence>
<dbReference type="SUPFAM" id="SSF56672">
    <property type="entry name" value="DNA/RNA polymerases"/>
    <property type="match status" value="1"/>
</dbReference>
<dbReference type="Proteomes" id="UP000296374">
    <property type="component" value="Plasmid unnamed1"/>
</dbReference>
<keyword evidence="1" id="KW-0472">Membrane</keyword>